<dbReference type="InterPro" id="IPR002999">
    <property type="entry name" value="Tudor"/>
</dbReference>
<dbReference type="AlphaFoldDB" id="A0AAD4JT59"/>
<comment type="caution">
    <text evidence="2">The sequence shown here is derived from an EMBL/GenBank/DDBJ whole genome shotgun (WGS) entry which is preliminary data.</text>
</comment>
<dbReference type="SUPFAM" id="SSF63748">
    <property type="entry name" value="Tudor/PWWP/MBT"/>
    <property type="match status" value="1"/>
</dbReference>
<dbReference type="InterPro" id="IPR035437">
    <property type="entry name" value="SNase_OB-fold_sf"/>
</dbReference>
<evidence type="ECO:0000259" key="1">
    <source>
        <dbReference type="PROSITE" id="PS50304"/>
    </source>
</evidence>
<gene>
    <name evidence="2" type="ORF">KR093_010333</name>
</gene>
<name>A0AAD4JT59_9MUSC</name>
<organism evidence="2 3">
    <name type="scientific">Drosophila rubida</name>
    <dbReference type="NCBI Taxonomy" id="30044"/>
    <lineage>
        <taxon>Eukaryota</taxon>
        <taxon>Metazoa</taxon>
        <taxon>Ecdysozoa</taxon>
        <taxon>Arthropoda</taxon>
        <taxon>Hexapoda</taxon>
        <taxon>Insecta</taxon>
        <taxon>Pterygota</taxon>
        <taxon>Neoptera</taxon>
        <taxon>Endopterygota</taxon>
        <taxon>Diptera</taxon>
        <taxon>Brachycera</taxon>
        <taxon>Muscomorpha</taxon>
        <taxon>Ephydroidea</taxon>
        <taxon>Drosophilidae</taxon>
        <taxon>Drosophila</taxon>
    </lineage>
</organism>
<dbReference type="SMART" id="SM00333">
    <property type="entry name" value="TUDOR"/>
    <property type="match status" value="1"/>
</dbReference>
<proteinExistence type="predicted"/>
<evidence type="ECO:0000313" key="2">
    <source>
        <dbReference type="EMBL" id="KAH8355280.1"/>
    </source>
</evidence>
<accession>A0AAD4JT59</accession>
<protein>
    <recommendedName>
        <fullName evidence="1">Tudor domain-containing protein</fullName>
    </recommendedName>
</protein>
<dbReference type="PANTHER" id="PTHR16442">
    <property type="entry name" value="RING FINGER PROTEIN 17"/>
    <property type="match status" value="1"/>
</dbReference>
<dbReference type="Pfam" id="PF00567">
    <property type="entry name" value="TUDOR"/>
    <property type="match status" value="1"/>
</dbReference>
<dbReference type="EMBL" id="JAJJHW010003889">
    <property type="protein sequence ID" value="KAH8355280.1"/>
    <property type="molecule type" value="Genomic_DNA"/>
</dbReference>
<feature type="non-terminal residue" evidence="2">
    <location>
        <position position="341"/>
    </location>
</feature>
<dbReference type="InterPro" id="IPR056482">
    <property type="entry name" value="Tudor_krimper_1st"/>
</dbReference>
<sequence length="341" mass="38144">LIKLLAAQMPLMELQQLPDFGEIFAVYDDQGMIMPRVLINAPTEGGGYDAYLLDYGEHIHLGGSEPIFGLPKDLASMPAEAIRCEVRNHEVAHMIPFLYQHVRLRILTNNGNDLQAEFLKESNMQSGSNCRLVHQSFASHGATKDKEITEALPEASFVSVAPRDLGSVVRIEVTYINSPTQIFVQFVEDATPLVWSKTDVAESEQKLKCAPRPLDVVLALYNDGFYYRAQIIDDNDGMFKIFYVDYGNTEFVTIDSLAHCNNARSLKPHRAVSCFIEGIKCISSSARGQSAECVEFLKSTILNSQFDVLLVSQLPDGYVIRLLDHYAQISTQMIKRGYVQP</sequence>
<reference evidence="2" key="1">
    <citation type="journal article" date="2021" name="Mol. Ecol. Resour.">
        <title>Phylogenomic analyses of the genus Drosophila reveals genomic signals of climate adaptation.</title>
        <authorList>
            <person name="Li F."/>
            <person name="Rane R.V."/>
            <person name="Luria V."/>
            <person name="Xiong Z."/>
            <person name="Chen J."/>
            <person name="Li Z."/>
            <person name="Catullo R.A."/>
            <person name="Griffin P.C."/>
            <person name="Schiffer M."/>
            <person name="Pearce S."/>
            <person name="Lee S.F."/>
            <person name="McElroy K."/>
            <person name="Stocker A."/>
            <person name="Shirriffs J."/>
            <person name="Cockerell F."/>
            <person name="Coppin C."/>
            <person name="Sgro C.M."/>
            <person name="Karger A."/>
            <person name="Cain J.W."/>
            <person name="Weber J.A."/>
            <person name="Santpere G."/>
            <person name="Kirschner M.W."/>
            <person name="Hoffmann A.A."/>
            <person name="Oakeshott J.G."/>
            <person name="Zhang G."/>
        </authorList>
    </citation>
    <scope>NUCLEOTIDE SEQUENCE</scope>
    <source>
        <strain evidence="2">BGI-SZ-2011g</strain>
    </source>
</reference>
<evidence type="ECO:0000313" key="3">
    <source>
        <dbReference type="Proteomes" id="UP001200034"/>
    </source>
</evidence>
<dbReference type="CDD" id="cd20379">
    <property type="entry name" value="Tudor_dTUD-like"/>
    <property type="match status" value="1"/>
</dbReference>
<feature type="non-terminal residue" evidence="2">
    <location>
        <position position="1"/>
    </location>
</feature>
<dbReference type="Proteomes" id="UP001200034">
    <property type="component" value="Unassembled WGS sequence"/>
</dbReference>
<dbReference type="PROSITE" id="PS50304">
    <property type="entry name" value="TUDOR"/>
    <property type="match status" value="1"/>
</dbReference>
<keyword evidence="3" id="KW-1185">Reference proteome</keyword>
<dbReference type="Pfam" id="PF24047">
    <property type="entry name" value="Tudor_krimper_1st"/>
    <property type="match status" value="1"/>
</dbReference>
<dbReference type="PANTHER" id="PTHR16442:SF1">
    <property type="entry name" value="RING FINGER PROTEIN 17"/>
    <property type="match status" value="1"/>
</dbReference>
<dbReference type="Gene3D" id="2.30.30.140">
    <property type="match status" value="1"/>
</dbReference>
<feature type="domain" description="Tudor" evidence="1">
    <location>
        <begin position="202"/>
        <end position="267"/>
    </location>
</feature>
<dbReference type="Gene3D" id="2.40.50.90">
    <property type="match status" value="1"/>
</dbReference>
<dbReference type="GO" id="GO:0005737">
    <property type="term" value="C:cytoplasm"/>
    <property type="evidence" value="ECO:0007669"/>
    <property type="project" value="UniProtKB-ARBA"/>
</dbReference>